<feature type="domain" description="Nudix hydrolase" evidence="1">
    <location>
        <begin position="21"/>
        <end position="94"/>
    </location>
</feature>
<evidence type="ECO:0000259" key="1">
    <source>
        <dbReference type="Pfam" id="PF00293"/>
    </source>
</evidence>
<dbReference type="Proteomes" id="UP001432128">
    <property type="component" value="Chromosome"/>
</dbReference>
<proteinExistence type="predicted"/>
<dbReference type="EMBL" id="CP108021">
    <property type="protein sequence ID" value="WUM19810.1"/>
    <property type="molecule type" value="Genomic_DNA"/>
</dbReference>
<dbReference type="SUPFAM" id="SSF46785">
    <property type="entry name" value="Winged helix' DNA-binding domain"/>
    <property type="match status" value="1"/>
</dbReference>
<dbReference type="Pfam" id="PF21906">
    <property type="entry name" value="WHD_NrtR"/>
    <property type="match status" value="1"/>
</dbReference>
<dbReference type="SUPFAM" id="SSF55811">
    <property type="entry name" value="Nudix"/>
    <property type="match status" value="1"/>
</dbReference>
<dbReference type="InterPro" id="IPR036388">
    <property type="entry name" value="WH-like_DNA-bd_sf"/>
</dbReference>
<evidence type="ECO:0000313" key="3">
    <source>
        <dbReference type="EMBL" id="WUM19810.1"/>
    </source>
</evidence>
<evidence type="ECO:0000313" key="4">
    <source>
        <dbReference type="Proteomes" id="UP001432128"/>
    </source>
</evidence>
<gene>
    <name evidence="3" type="ORF">OG579_19280</name>
</gene>
<sequence length="212" mass="23323">MVWRDDLGRALTDHPRPSVAVDVAVLTVVDDRLHVVAVEGPHGVALPGTFLHPGERLADAAVRALRTKVGVSDLDFHQLAMHDDPDRDDRGWVLSMAHGAVTPAAALPPGTRLVAVVDGRPTQRLAFDHDAMVAHAVDDLRARYADRPDPDHVLGERFTLLDLRRLHEAVADRELPKDTFRRRMLPFLSGTGEFSTADVGRPAEVFTPRPQD</sequence>
<dbReference type="Pfam" id="PF00293">
    <property type="entry name" value="NUDIX"/>
    <property type="match status" value="1"/>
</dbReference>
<evidence type="ECO:0000259" key="2">
    <source>
        <dbReference type="Pfam" id="PF21906"/>
    </source>
</evidence>
<dbReference type="AlphaFoldDB" id="A0AAU4K173"/>
<dbReference type="InterPro" id="IPR000086">
    <property type="entry name" value="NUDIX_hydrolase_dom"/>
</dbReference>
<keyword evidence="4" id="KW-1185">Reference proteome</keyword>
<name>A0AAU4K173_9NOCA</name>
<protein>
    <submittedName>
        <fullName evidence="3">NUDIX domain-containing protein</fullName>
    </submittedName>
</protein>
<dbReference type="CDD" id="cd18873">
    <property type="entry name" value="NUDIX_NadM_like"/>
    <property type="match status" value="1"/>
</dbReference>
<organism evidence="3 4">
    <name type="scientific">Williamsia herbipolensis</name>
    <dbReference type="NCBI Taxonomy" id="1603258"/>
    <lineage>
        <taxon>Bacteria</taxon>
        <taxon>Bacillati</taxon>
        <taxon>Actinomycetota</taxon>
        <taxon>Actinomycetes</taxon>
        <taxon>Mycobacteriales</taxon>
        <taxon>Nocardiaceae</taxon>
        <taxon>Williamsia</taxon>
    </lineage>
</organism>
<reference evidence="3 4" key="1">
    <citation type="submission" date="2022-10" db="EMBL/GenBank/DDBJ databases">
        <title>The complete genomes of actinobacterial strains from the NBC collection.</title>
        <authorList>
            <person name="Joergensen T.S."/>
            <person name="Alvarez Arevalo M."/>
            <person name="Sterndorff E.B."/>
            <person name="Faurdal D."/>
            <person name="Vuksanovic O."/>
            <person name="Mourched A.-S."/>
            <person name="Charusanti P."/>
            <person name="Shaw S."/>
            <person name="Blin K."/>
            <person name="Weber T."/>
        </authorList>
    </citation>
    <scope>NUCLEOTIDE SEQUENCE [LARGE SCALE GENOMIC DNA]</scope>
    <source>
        <strain evidence="3 4">NBC_00319</strain>
    </source>
</reference>
<dbReference type="InterPro" id="IPR036390">
    <property type="entry name" value="WH_DNA-bd_sf"/>
</dbReference>
<dbReference type="RefSeq" id="WP_328857257.1">
    <property type="nucleotide sequence ID" value="NZ_CP108021.1"/>
</dbReference>
<dbReference type="InterPro" id="IPR054105">
    <property type="entry name" value="WHD_NrtR"/>
</dbReference>
<dbReference type="InterPro" id="IPR015797">
    <property type="entry name" value="NUDIX_hydrolase-like_dom_sf"/>
</dbReference>
<dbReference type="Gene3D" id="3.90.79.10">
    <property type="entry name" value="Nucleoside Triphosphate Pyrophosphohydrolase"/>
    <property type="match status" value="1"/>
</dbReference>
<dbReference type="KEGG" id="whr:OG579_19280"/>
<feature type="domain" description="NrtR DNA-binding winged helix" evidence="2">
    <location>
        <begin position="152"/>
        <end position="206"/>
    </location>
</feature>
<dbReference type="Gene3D" id="1.10.10.10">
    <property type="entry name" value="Winged helix-like DNA-binding domain superfamily/Winged helix DNA-binding domain"/>
    <property type="match status" value="1"/>
</dbReference>
<accession>A0AAU4K173</accession>